<evidence type="ECO:0000259" key="2">
    <source>
        <dbReference type="PROSITE" id="PS51011"/>
    </source>
</evidence>
<dbReference type="SMART" id="SM00501">
    <property type="entry name" value="BRIGHT"/>
    <property type="match status" value="1"/>
</dbReference>
<feature type="compositionally biased region" description="Polar residues" evidence="1">
    <location>
        <begin position="1"/>
        <end position="16"/>
    </location>
</feature>
<feature type="region of interest" description="Disordered" evidence="1">
    <location>
        <begin position="327"/>
        <end position="354"/>
    </location>
</feature>
<dbReference type="EMBL" id="JANAWD010000693">
    <property type="protein sequence ID" value="KAJ3476564.1"/>
    <property type="molecule type" value="Genomic_DNA"/>
</dbReference>
<dbReference type="AlphaFoldDB" id="A0AAD5UU13"/>
<dbReference type="GO" id="GO:0003677">
    <property type="term" value="F:DNA binding"/>
    <property type="evidence" value="ECO:0007669"/>
    <property type="project" value="InterPro"/>
</dbReference>
<dbReference type="Proteomes" id="UP001212997">
    <property type="component" value="Unassembled WGS sequence"/>
</dbReference>
<protein>
    <recommendedName>
        <fullName evidence="2">ARID domain-containing protein</fullName>
    </recommendedName>
</protein>
<dbReference type="SMART" id="SM01014">
    <property type="entry name" value="ARID"/>
    <property type="match status" value="1"/>
</dbReference>
<feature type="region of interest" description="Disordered" evidence="1">
    <location>
        <begin position="1"/>
        <end position="32"/>
    </location>
</feature>
<dbReference type="CDD" id="cd16100">
    <property type="entry name" value="ARID"/>
    <property type="match status" value="1"/>
</dbReference>
<accession>A0AAD5UU13</accession>
<dbReference type="InterPro" id="IPR001606">
    <property type="entry name" value="ARID_dom"/>
</dbReference>
<feature type="domain" description="ARID" evidence="2">
    <location>
        <begin position="192"/>
        <end position="295"/>
    </location>
</feature>
<evidence type="ECO:0000313" key="4">
    <source>
        <dbReference type="Proteomes" id="UP001212997"/>
    </source>
</evidence>
<organism evidence="3 4">
    <name type="scientific">Meripilus lineatus</name>
    <dbReference type="NCBI Taxonomy" id="2056292"/>
    <lineage>
        <taxon>Eukaryota</taxon>
        <taxon>Fungi</taxon>
        <taxon>Dikarya</taxon>
        <taxon>Basidiomycota</taxon>
        <taxon>Agaricomycotina</taxon>
        <taxon>Agaricomycetes</taxon>
        <taxon>Polyporales</taxon>
        <taxon>Meripilaceae</taxon>
        <taxon>Meripilus</taxon>
    </lineage>
</organism>
<dbReference type="Gene3D" id="1.10.150.60">
    <property type="entry name" value="ARID DNA-binding domain"/>
    <property type="match status" value="1"/>
</dbReference>
<evidence type="ECO:0000313" key="3">
    <source>
        <dbReference type="EMBL" id="KAJ3476564.1"/>
    </source>
</evidence>
<proteinExistence type="predicted"/>
<comment type="caution">
    <text evidence="3">The sequence shown here is derived from an EMBL/GenBank/DDBJ whole genome shotgun (WGS) entry which is preliminary data.</text>
</comment>
<name>A0AAD5UU13_9APHY</name>
<dbReference type="SUPFAM" id="SSF46774">
    <property type="entry name" value="ARID-like"/>
    <property type="match status" value="1"/>
</dbReference>
<dbReference type="InterPro" id="IPR036431">
    <property type="entry name" value="ARID_dom_sf"/>
</dbReference>
<feature type="compositionally biased region" description="Low complexity" evidence="1">
    <location>
        <begin position="17"/>
        <end position="29"/>
    </location>
</feature>
<sequence>MVEIPAQQQSDTATSENPQQQNQNQPRRPMTFQELRDRAQVVQTMIKDMEVQLQNVLAKPEPEYTHEANQLNALLVSRKQLLGKLIAGMQTMKQQGLERVPLEWVESLYHQPGPRLTPGAHSHNLAMQSVSPAPPQQSQIPLQHNSQWLQRTGPSPANGFMNPQQAATPTAAVGGNSVVPNFALLMQRPMQPLASNVFASAYAKWCASNGIQRDEALLSYEGRPIDLYQLHMIVMRTGGFQRVMQSDSWSVVGGQLGFSQLPGNGNEPPRCGPQMAQRLSQVYEKYLMNFDIAYVKSIRALQGAQQQQQQQQQSQQHITHNAHNPQMAQATNGIPNNLEDPMGLQPSHAPQHSSALNQAGAVAANNLRTLASLTGVTDPARLSDLVQYSMFSPELLRAKRVEQNVINVVEVHRAFLQRTFQAQKSFRESVMNSQGAVNPVAAGWWD</sequence>
<reference evidence="3" key="1">
    <citation type="submission" date="2022-07" db="EMBL/GenBank/DDBJ databases">
        <title>Genome Sequence of Physisporinus lineatus.</title>
        <authorList>
            <person name="Buettner E."/>
        </authorList>
    </citation>
    <scope>NUCLEOTIDE SEQUENCE</scope>
    <source>
        <strain evidence="3">VT162</strain>
    </source>
</reference>
<keyword evidence="4" id="KW-1185">Reference proteome</keyword>
<dbReference type="PROSITE" id="PS51011">
    <property type="entry name" value="ARID"/>
    <property type="match status" value="1"/>
</dbReference>
<dbReference type="Pfam" id="PF01388">
    <property type="entry name" value="ARID"/>
    <property type="match status" value="1"/>
</dbReference>
<gene>
    <name evidence="3" type="ORF">NLI96_g11075</name>
</gene>
<evidence type="ECO:0000256" key="1">
    <source>
        <dbReference type="SAM" id="MobiDB-lite"/>
    </source>
</evidence>